<proteinExistence type="predicted"/>
<feature type="signal peptide" evidence="1">
    <location>
        <begin position="1"/>
        <end position="32"/>
    </location>
</feature>
<evidence type="ECO:0000256" key="1">
    <source>
        <dbReference type="SAM" id="SignalP"/>
    </source>
</evidence>
<comment type="caution">
    <text evidence="2">The sequence shown here is derived from an EMBL/GenBank/DDBJ whole genome shotgun (WGS) entry which is preliminary data.</text>
</comment>
<dbReference type="RefSeq" id="WP_191766190.1">
    <property type="nucleotide sequence ID" value="NZ_JACSPM010000003.1"/>
</dbReference>
<dbReference type="EMBL" id="JACSPM010000003">
    <property type="protein sequence ID" value="MBD8023854.1"/>
    <property type="molecule type" value="Genomic_DNA"/>
</dbReference>
<feature type="chain" id="PRO_5045405969" evidence="1">
    <location>
        <begin position="33"/>
        <end position="561"/>
    </location>
</feature>
<keyword evidence="3" id="KW-1185">Reference proteome</keyword>
<dbReference type="Proteomes" id="UP000602532">
    <property type="component" value="Unassembled WGS sequence"/>
</dbReference>
<accession>A0ABR8X3E9</accession>
<evidence type="ECO:0000313" key="2">
    <source>
        <dbReference type="EMBL" id="MBD8023854.1"/>
    </source>
</evidence>
<sequence length="561" mass="58897">MAVSRTRARTASAVVLAAALLTAGLTAAPAMAEDPPLDWTTVAGYPKSVNEVTVTWQTAMSSTTSPFGGAELQEPLPLIRADFVNDSGETKHFGLGMDLTEQGVVDPLWELETWGVTEEAVGGFIDTFWLSLDPGESFSTDDGEGNVWSMALPMWTGHTMRIFELSEPPIDGVTPLVATLDSLVVPGRFVGANLESLVVDDISALIGERASVDGGGGSPDLFPGLSATATASGLTPGEQLELWIAPNLDYFYFFLLGGGLPVNATHVGTDIVAADGTLTADFTLPASLPYGTYQLVIGDSAERYWPAGSYGDFLVTEPPNAESAETQPGADTADIPLGSTSASITYPATASGGTTTVTVTGTGPAPDGFQLVGGGIPLYFHISTTATFTEPVEVCFTYSTANLPGDPPWLHHYDSAQGRWFNITTTREPGRVCGATTSFSPFALGFPDTFDFDGFFAPVSMAEPNVAKAGQAIPVSFSLGGDQGLEVVTSAKFVIEGTDANPAGELLDAVTAGRSGLTYDASADRYTYVWKTDKAWAKKTGQFVLTLSDGTTHTFDVSFKK</sequence>
<organism evidence="2 3">
    <name type="scientific">Microbacterium gallinarum</name>
    <dbReference type="NCBI Taxonomy" id="2762209"/>
    <lineage>
        <taxon>Bacteria</taxon>
        <taxon>Bacillati</taxon>
        <taxon>Actinomycetota</taxon>
        <taxon>Actinomycetes</taxon>
        <taxon>Micrococcales</taxon>
        <taxon>Microbacteriaceae</taxon>
        <taxon>Microbacterium</taxon>
    </lineage>
</organism>
<reference evidence="2 3" key="1">
    <citation type="submission" date="2020-08" db="EMBL/GenBank/DDBJ databases">
        <title>A Genomic Blueprint of the Chicken Gut Microbiome.</title>
        <authorList>
            <person name="Gilroy R."/>
            <person name="Ravi A."/>
            <person name="Getino M."/>
            <person name="Pursley I."/>
            <person name="Horton D.L."/>
            <person name="Alikhan N.-F."/>
            <person name="Baker D."/>
            <person name="Gharbi K."/>
            <person name="Hall N."/>
            <person name="Watson M."/>
            <person name="Adriaenssens E.M."/>
            <person name="Foster-Nyarko E."/>
            <person name="Jarju S."/>
            <person name="Secka A."/>
            <person name="Antonio M."/>
            <person name="Oren A."/>
            <person name="Chaudhuri R."/>
            <person name="La Ragione R.M."/>
            <person name="Hildebrand F."/>
            <person name="Pallen M.J."/>
        </authorList>
    </citation>
    <scope>NUCLEOTIDE SEQUENCE [LARGE SCALE GENOMIC DNA]</scope>
    <source>
        <strain evidence="2 3">Sa1CUA4</strain>
    </source>
</reference>
<name>A0ABR8X3E9_9MICO</name>
<keyword evidence="1" id="KW-0732">Signal</keyword>
<protein>
    <submittedName>
        <fullName evidence="2">PxKF domain-containing protein</fullName>
    </submittedName>
</protein>
<dbReference type="NCBIfam" id="NF038114">
    <property type="entry name" value="rightmost"/>
    <property type="match status" value="1"/>
</dbReference>
<evidence type="ECO:0000313" key="3">
    <source>
        <dbReference type="Proteomes" id="UP000602532"/>
    </source>
</evidence>
<gene>
    <name evidence="2" type="ORF">H9622_09645</name>
</gene>